<dbReference type="AlphaFoldDB" id="A0A1Y2LDQ3"/>
<evidence type="ECO:0000313" key="1">
    <source>
        <dbReference type="EMBL" id="OSQ49019.1"/>
    </source>
</evidence>
<accession>A0A1Y2LDQ3</accession>
<comment type="caution">
    <text evidence="1">The sequence shown here is derived from an EMBL/GenBank/DDBJ whole genome shotgun (WGS) entry which is preliminary data.</text>
</comment>
<protein>
    <submittedName>
        <fullName evidence="1">Uncharacterized protein</fullName>
    </submittedName>
</protein>
<evidence type="ECO:0000313" key="2">
    <source>
        <dbReference type="Proteomes" id="UP000193396"/>
    </source>
</evidence>
<name>A0A1Y2LDQ3_9PROT</name>
<sequence length="345" mass="38013">MEFAQQLNNSIKENLDVDIAGIFASETDSAQEKAVTRLRDAALKRKNLTDANFYKADIPGDFTHVSNFLMTQQNADDYATLRGHEIKRQMQYVGSCLTKMLEAQSFDEASYYLYASGFLAIGNTSALVYITERQSSKSQFAAISSGLRWAPKSAFTTAAKVIIYIIRGYLTLINDASMFGMVLNNTDNDLLAGKNDQKLDIFVNTGKMTLFMFDQNDAGNPVAINGRKIWTTENKKESAVFAGFYLSEKREGGLYGTDGAMIFSNHNQTRRIAVEYAVPYSGKNGCYIAAATDKNLATAKLAFETLRPQQVGSMTNPPLSCAISTPDTEYAFLIASIGETDNSKI</sequence>
<dbReference type="EMBL" id="JFKB01000003">
    <property type="protein sequence ID" value="OSQ49019.1"/>
    <property type="molecule type" value="Genomic_DNA"/>
</dbReference>
<organism evidence="1 2">
    <name type="scientific">Thalassospira alkalitolerans</name>
    <dbReference type="NCBI Taxonomy" id="1293890"/>
    <lineage>
        <taxon>Bacteria</taxon>
        <taxon>Pseudomonadati</taxon>
        <taxon>Pseudomonadota</taxon>
        <taxon>Alphaproteobacteria</taxon>
        <taxon>Rhodospirillales</taxon>
        <taxon>Thalassospiraceae</taxon>
        <taxon>Thalassospira</taxon>
    </lineage>
</organism>
<reference evidence="1 2" key="1">
    <citation type="submission" date="2014-03" db="EMBL/GenBank/DDBJ databases">
        <title>The draft genome sequence of Thalassospira alkalitolerans JCM 18968.</title>
        <authorList>
            <person name="Lai Q."/>
            <person name="Shao Z."/>
        </authorList>
    </citation>
    <scope>NUCLEOTIDE SEQUENCE [LARGE SCALE GENOMIC DNA]</scope>
    <source>
        <strain evidence="1 2">JCM 18968</strain>
    </source>
</reference>
<dbReference type="Proteomes" id="UP000193396">
    <property type="component" value="Unassembled WGS sequence"/>
</dbReference>
<proteinExistence type="predicted"/>
<gene>
    <name evidence="1" type="ORF">TALK_05195</name>
</gene>
<keyword evidence="2" id="KW-1185">Reference proteome</keyword>